<dbReference type="InterPro" id="IPR011598">
    <property type="entry name" value="bHLH_dom"/>
</dbReference>
<evidence type="ECO:0000259" key="3">
    <source>
        <dbReference type="PROSITE" id="PS50888"/>
    </source>
</evidence>
<dbReference type="InterPro" id="IPR036638">
    <property type="entry name" value="HLH_DNA-bd_sf"/>
</dbReference>
<feature type="compositionally biased region" description="Low complexity" evidence="2">
    <location>
        <begin position="168"/>
        <end position="181"/>
    </location>
</feature>
<dbReference type="AlphaFoldDB" id="A0A8H5FWX9"/>
<feature type="compositionally biased region" description="Pro residues" evidence="2">
    <location>
        <begin position="271"/>
        <end position="280"/>
    </location>
</feature>
<dbReference type="PROSITE" id="PS50888">
    <property type="entry name" value="BHLH"/>
    <property type="match status" value="1"/>
</dbReference>
<evidence type="ECO:0000313" key="4">
    <source>
        <dbReference type="EMBL" id="KAF5352211.1"/>
    </source>
</evidence>
<feature type="compositionally biased region" description="Polar residues" evidence="2">
    <location>
        <begin position="18"/>
        <end position="28"/>
    </location>
</feature>
<dbReference type="Proteomes" id="UP000559256">
    <property type="component" value="Unassembled WGS sequence"/>
</dbReference>
<feature type="compositionally biased region" description="Polar residues" evidence="2">
    <location>
        <begin position="187"/>
        <end position="201"/>
    </location>
</feature>
<feature type="domain" description="BHLH" evidence="3">
    <location>
        <begin position="314"/>
        <end position="426"/>
    </location>
</feature>
<evidence type="ECO:0000313" key="5">
    <source>
        <dbReference type="Proteomes" id="UP000559256"/>
    </source>
</evidence>
<keyword evidence="5" id="KW-1185">Reference proteome</keyword>
<feature type="region of interest" description="Disordered" evidence="2">
    <location>
        <begin position="142"/>
        <end position="210"/>
    </location>
</feature>
<protein>
    <recommendedName>
        <fullName evidence="3">BHLH domain-containing protein</fullName>
    </recommendedName>
</protein>
<dbReference type="PANTHER" id="PTHR47336">
    <property type="entry name" value="TRANSCRIPTION FACTOR HMS1-RELATED"/>
    <property type="match status" value="1"/>
</dbReference>
<feature type="region of interest" description="Disordered" evidence="2">
    <location>
        <begin position="543"/>
        <end position="562"/>
    </location>
</feature>
<feature type="compositionally biased region" description="Polar residues" evidence="2">
    <location>
        <begin position="227"/>
        <end position="241"/>
    </location>
</feature>
<feature type="compositionally biased region" description="Low complexity" evidence="2">
    <location>
        <begin position="254"/>
        <end position="270"/>
    </location>
</feature>
<dbReference type="EMBL" id="JAACJM010000067">
    <property type="protein sequence ID" value="KAF5352211.1"/>
    <property type="molecule type" value="Genomic_DNA"/>
</dbReference>
<dbReference type="Gene3D" id="4.10.280.10">
    <property type="entry name" value="Helix-loop-helix DNA-binding domain"/>
    <property type="match status" value="1"/>
</dbReference>
<sequence length="1121" mass="122029">MSFSAPSPPDTASSSSSQRNSAHTSPQIPSADLGVDPSDPFNLLMHQSRSSDTSMDDSSGESLPDWTQLPSVWPTSTFDSTFGADSDQKAFTHMDFDMGLSSDFDFVSSMGIDPNALQFDNQKMGFSYQDFNPNNLLPTSQSFPFTFQAGSPESITSSDSSQHQRRLSVTSSSSSSGASLSPIVESRSPSLQAQEQSSPSAHSAAEELAQRVRQSAGVMWAVPMNQSNGANTVPPNYIQTTSSSSPIPIPAPSPNNAFLSSGSSISSAASTPPPSTPPPFTSTENLQSIDKPMPDLVSANGANATGASMSVLSRPKTSHTTIERRYRTNLNARIMNLRMAVPALRVLEDRDGTGVGGGGKKAKGKNATLGRNVVFGSTVQVKKEGEEGEDMVDVIDERGFVDGVKVARKCSKANVLGKAVEYIRVLKKRELRLKREQEGLKSLVNGLVGGPALLREWEREWREKFGGEERDEVEGEDIQYDGSDDEGAGSGDDEEEDESTRKRKKPKVASAPVPKVPKEKKQPPPPLQPQIMPDGSIVIPEKRKRGRPRKVQPQAQPPPPVTAAVVVSPIPATQVMQGGDQTMFVQQQQQHHHHHPTQPAQYLLATFALFSFFNNPFSSSSSSHPPPNHTHTGTVVAHEHGQTATSPINFGDVWTGQWRWHDVIQVFHLLVSVLVFMSIVLPWLPIPSKYFSLSYLSSSFKSYRTRSSTSASATSSTSTSATTSAPKKPRSRSASLVAALSLSKRGTADEVAGIRGALGSPGSRSGIFGMLSMMLMMKKSKENVGFEKKGLEQRAWVRVGEICVLGGETSTINRALTWWHMRSHLSWFTASAADLSTLALVAWPLGQFARRHSRAVWDAARARKTLNHNLPSRNSVSGDRDGGVNVQARAHERLALESMNVDEAIEAIEKLKEDHKIRNEELNKYSPIGVLAWMLVRTRVKRHLQVMFVKAVLPRESLVDDEDDTKSSACADEKEDDERRRTIEAARSLGGKMAELGDVLQKVGTMGVWELDDLASFAEDEEQDEEPSLDTEIKLLLNALILYRQIFSSSILESAGYGSGVSILLSPPPSPGSRDMKLHLALRKVLGSSVFDLESGPLGGALEDARDKVVDMLVESERARR</sequence>
<reference evidence="4 5" key="1">
    <citation type="journal article" date="2020" name="ISME J.">
        <title>Uncovering the hidden diversity of litter-decomposition mechanisms in mushroom-forming fungi.</title>
        <authorList>
            <person name="Floudas D."/>
            <person name="Bentzer J."/>
            <person name="Ahren D."/>
            <person name="Johansson T."/>
            <person name="Persson P."/>
            <person name="Tunlid A."/>
        </authorList>
    </citation>
    <scope>NUCLEOTIDE SEQUENCE [LARGE SCALE GENOMIC DNA]</scope>
    <source>
        <strain evidence="4 5">CBS 291.85</strain>
    </source>
</reference>
<feature type="region of interest" description="Disordered" evidence="2">
    <location>
        <begin position="465"/>
        <end position="536"/>
    </location>
</feature>
<comment type="caution">
    <text evidence="4">The sequence shown here is derived from an EMBL/GenBank/DDBJ whole genome shotgun (WGS) entry which is preliminary data.</text>
</comment>
<feature type="region of interest" description="Disordered" evidence="2">
    <location>
        <begin position="710"/>
        <end position="732"/>
    </location>
</feature>
<feature type="region of interest" description="Disordered" evidence="2">
    <location>
        <begin position="227"/>
        <end position="302"/>
    </location>
</feature>
<dbReference type="GO" id="GO:0046983">
    <property type="term" value="F:protein dimerization activity"/>
    <property type="evidence" value="ECO:0007669"/>
    <property type="project" value="InterPro"/>
</dbReference>
<evidence type="ECO:0000256" key="2">
    <source>
        <dbReference type="SAM" id="MobiDB-lite"/>
    </source>
</evidence>
<feature type="compositionally biased region" description="Polar residues" evidence="2">
    <location>
        <begin position="142"/>
        <end position="161"/>
    </location>
</feature>
<gene>
    <name evidence="4" type="ORF">D9758_009218</name>
</gene>
<dbReference type="PANTHER" id="PTHR47336:SF2">
    <property type="entry name" value="TRANSCRIPTION FACTOR HMS1-RELATED"/>
    <property type="match status" value="1"/>
</dbReference>
<feature type="compositionally biased region" description="Low complexity" evidence="2">
    <location>
        <begin position="1"/>
        <end position="17"/>
    </location>
</feature>
<feature type="compositionally biased region" description="Low complexity" evidence="2">
    <location>
        <begin position="710"/>
        <end position="725"/>
    </location>
</feature>
<dbReference type="OrthoDB" id="2133190at2759"/>
<feature type="region of interest" description="Disordered" evidence="2">
    <location>
        <begin position="1"/>
        <end position="71"/>
    </location>
</feature>
<dbReference type="SUPFAM" id="SSF47459">
    <property type="entry name" value="HLH, helix-loop-helix DNA-binding domain"/>
    <property type="match status" value="1"/>
</dbReference>
<dbReference type="SMART" id="SM00353">
    <property type="entry name" value="HLH"/>
    <property type="match status" value="1"/>
</dbReference>
<feature type="coiled-coil region" evidence="1">
    <location>
        <begin position="894"/>
        <end position="925"/>
    </location>
</feature>
<organism evidence="4 5">
    <name type="scientific">Tetrapyrgos nigripes</name>
    <dbReference type="NCBI Taxonomy" id="182062"/>
    <lineage>
        <taxon>Eukaryota</taxon>
        <taxon>Fungi</taxon>
        <taxon>Dikarya</taxon>
        <taxon>Basidiomycota</taxon>
        <taxon>Agaricomycotina</taxon>
        <taxon>Agaricomycetes</taxon>
        <taxon>Agaricomycetidae</taxon>
        <taxon>Agaricales</taxon>
        <taxon>Marasmiineae</taxon>
        <taxon>Marasmiaceae</taxon>
        <taxon>Tetrapyrgos</taxon>
    </lineage>
</organism>
<keyword evidence="1" id="KW-0175">Coiled coil</keyword>
<accession>A0A8H5FWX9</accession>
<name>A0A8H5FWX9_9AGAR</name>
<dbReference type="InterPro" id="IPR052099">
    <property type="entry name" value="Regulatory_TF_Diverse"/>
</dbReference>
<evidence type="ECO:0000256" key="1">
    <source>
        <dbReference type="SAM" id="Coils"/>
    </source>
</evidence>
<feature type="compositionally biased region" description="Acidic residues" evidence="2">
    <location>
        <begin position="469"/>
        <end position="498"/>
    </location>
</feature>
<proteinExistence type="predicted"/>